<sequence length="393" mass="44677">MKNVKIIGIIFFIVSFFISCQEDELPKEVDLPAEKFERFDNYNFNGQASNVTSIKTIGDRLYYSHRTNPGYITDNMEVNQLCCSRNNQMEFRQALSRNYIVTVDRSLTGFNIYNVENRGHGSMAFISLSRLLEDLEGNKVVSTIGIGSQQNNFDINGTKMLANIQLDGKNIAYIFDIEENANFYGVINSKDVVKVEFPENTHRSNGDWIFVVNAFQDGWIASVSTGDGNSSPNFLISKDGSVQNFTLEEMPRGIYMGHEFTSDGRLFMNIERYIYISESGKVEDLKAHISMNVLFNMRIIEDRMVVWNNSGAAIYEIENFDSRDPDLFNIRKLNNGGIEHSGLNELEVFNGKVFAATSQGLFSKSLESFWDSLPEVDDVQDQAFREGVEFVMN</sequence>
<evidence type="ECO:0000313" key="2">
    <source>
        <dbReference type="Proteomes" id="UP000727490"/>
    </source>
</evidence>
<accession>A0A951IR17</accession>
<comment type="caution">
    <text evidence="1">The sequence shown here is derived from an EMBL/GenBank/DDBJ whole genome shotgun (WGS) entry which is preliminary data.</text>
</comment>
<dbReference type="EMBL" id="RPHB01000001">
    <property type="protein sequence ID" value="MBW3466550.1"/>
    <property type="molecule type" value="Genomic_DNA"/>
</dbReference>
<name>A0A951IR17_9BACT</name>
<protein>
    <recommendedName>
        <fullName evidence="3">Lipoprotein</fullName>
    </recommendedName>
</protein>
<dbReference type="AlphaFoldDB" id="A0A951IR17"/>
<dbReference type="PROSITE" id="PS51257">
    <property type="entry name" value="PROKAR_LIPOPROTEIN"/>
    <property type="match status" value="1"/>
</dbReference>
<proteinExistence type="predicted"/>
<evidence type="ECO:0000313" key="1">
    <source>
        <dbReference type="EMBL" id="MBW3466550.1"/>
    </source>
</evidence>
<keyword evidence="2" id="KW-1185">Reference proteome</keyword>
<gene>
    <name evidence="1" type="ORF">EGN73_01815</name>
</gene>
<reference evidence="1 2" key="1">
    <citation type="journal article" date="2020" name="Syst. Appl. Microbiol.">
        <title>Arthrospiribacter ruber gen. nov., sp. nov., a novel bacterium isolated from Arthrospira cultures.</title>
        <authorList>
            <person name="Waleron M."/>
            <person name="Misztak A."/>
            <person name="Waleron M.M."/>
            <person name="Furmaniak M."/>
            <person name="Mrozik A."/>
            <person name="Waleron K."/>
        </authorList>
    </citation>
    <scope>NUCLEOTIDE SEQUENCE [LARGE SCALE GENOMIC DNA]</scope>
    <source>
        <strain evidence="1 2">DPMB0001</strain>
    </source>
</reference>
<evidence type="ECO:0008006" key="3">
    <source>
        <dbReference type="Google" id="ProtNLM"/>
    </source>
</evidence>
<organism evidence="1 2">
    <name type="scientific">Arthrospiribacter ruber</name>
    <dbReference type="NCBI Taxonomy" id="2487934"/>
    <lineage>
        <taxon>Bacteria</taxon>
        <taxon>Pseudomonadati</taxon>
        <taxon>Bacteroidota</taxon>
        <taxon>Cytophagia</taxon>
        <taxon>Cytophagales</taxon>
        <taxon>Cyclobacteriaceae</taxon>
        <taxon>Arthrospiribacter</taxon>
    </lineage>
</organism>
<dbReference type="RefSeq" id="WP_219286523.1">
    <property type="nucleotide sequence ID" value="NZ_RPHB01000001.1"/>
</dbReference>
<dbReference type="Proteomes" id="UP000727490">
    <property type="component" value="Unassembled WGS sequence"/>
</dbReference>